<dbReference type="EMBL" id="CP053452">
    <property type="protein sequence ID" value="QJX00206.1"/>
    <property type="molecule type" value="Genomic_DNA"/>
</dbReference>
<keyword evidence="11" id="KW-1185">Reference proteome</keyword>
<evidence type="ECO:0000259" key="9">
    <source>
        <dbReference type="Pfam" id="PF00892"/>
    </source>
</evidence>
<organism evidence="10 11">
    <name type="scientific">Frigoriglobus tundricola</name>
    <dbReference type="NCBI Taxonomy" id="2774151"/>
    <lineage>
        <taxon>Bacteria</taxon>
        <taxon>Pseudomonadati</taxon>
        <taxon>Planctomycetota</taxon>
        <taxon>Planctomycetia</taxon>
        <taxon>Gemmatales</taxon>
        <taxon>Gemmataceae</taxon>
        <taxon>Frigoriglobus</taxon>
    </lineage>
</organism>
<evidence type="ECO:0000313" key="11">
    <source>
        <dbReference type="Proteomes" id="UP000503447"/>
    </source>
</evidence>
<accession>A0A6M5Z2B5</accession>
<evidence type="ECO:0000256" key="8">
    <source>
        <dbReference type="SAM" id="Phobius"/>
    </source>
</evidence>
<dbReference type="Proteomes" id="UP000503447">
    <property type="component" value="Chromosome"/>
</dbReference>
<dbReference type="InterPro" id="IPR004626">
    <property type="entry name" value="RarD"/>
</dbReference>
<comment type="similarity">
    <text evidence="2">Belongs to the EamA transporter family.</text>
</comment>
<feature type="transmembrane region" description="Helical" evidence="8">
    <location>
        <begin position="12"/>
        <end position="32"/>
    </location>
</feature>
<feature type="transmembrane region" description="Helical" evidence="8">
    <location>
        <begin position="244"/>
        <end position="265"/>
    </location>
</feature>
<dbReference type="NCBIfam" id="TIGR00688">
    <property type="entry name" value="rarD"/>
    <property type="match status" value="1"/>
</dbReference>
<feature type="domain" description="EamA" evidence="9">
    <location>
        <begin position="159"/>
        <end position="290"/>
    </location>
</feature>
<dbReference type="PANTHER" id="PTHR22911">
    <property type="entry name" value="ACYL-MALONYL CONDENSING ENZYME-RELATED"/>
    <property type="match status" value="1"/>
</dbReference>
<keyword evidence="4" id="KW-1003">Cell membrane</keyword>
<sequence length="321" mass="35242">MSDPTAARFRSGLAYGLVAYTCWGMVPLYFNALGSFNMPAWEILAHRIAWSLPVMALLTAILGGGRDLLRVLRSRKLVLVLLLSAVFLALNWMLYIYATVQHRVTEASLGYYMLPLVNAAFATLFLGEKLRPAHYPALTLIVIGVAIPCLAVGYLPWIAVALPITFGLYGLVRKQAPVESMTGLTVETLLMLPPSLGFLMYLSANAQNHMTPNDWGLNALIAFSGIVTVVPLLTFTLSLRRLPLLAISFIQFVSPTVQVLIAVFWLGERDKLTPETVAAFACVWSAVALFVCDALWQARHKHGKLKPAPINLPVPGTVLRR</sequence>
<dbReference type="GO" id="GO:0005886">
    <property type="term" value="C:plasma membrane"/>
    <property type="evidence" value="ECO:0007669"/>
    <property type="project" value="UniProtKB-SubCell"/>
</dbReference>
<dbReference type="KEGG" id="ftj:FTUN_7830"/>
<evidence type="ECO:0000256" key="4">
    <source>
        <dbReference type="ARBA" id="ARBA00022475"/>
    </source>
</evidence>
<keyword evidence="5 8" id="KW-0812">Transmembrane</keyword>
<feature type="domain" description="EamA" evidence="9">
    <location>
        <begin position="11"/>
        <end position="147"/>
    </location>
</feature>
<keyword evidence="6 8" id="KW-1133">Transmembrane helix</keyword>
<dbReference type="SUPFAM" id="SSF103481">
    <property type="entry name" value="Multidrug resistance efflux transporter EmrE"/>
    <property type="match status" value="2"/>
</dbReference>
<dbReference type="RefSeq" id="WP_171475010.1">
    <property type="nucleotide sequence ID" value="NZ_CP053452.2"/>
</dbReference>
<comment type="subcellular location">
    <subcellularLocation>
        <location evidence="1">Cell membrane</location>
        <topology evidence="1">Multi-pass membrane protein</topology>
    </subcellularLocation>
</comment>
<feature type="transmembrane region" description="Helical" evidence="8">
    <location>
        <begin position="109"/>
        <end position="126"/>
    </location>
</feature>
<feature type="transmembrane region" description="Helical" evidence="8">
    <location>
        <begin position="277"/>
        <end position="296"/>
    </location>
</feature>
<evidence type="ECO:0000256" key="3">
    <source>
        <dbReference type="ARBA" id="ARBA00022448"/>
    </source>
</evidence>
<name>A0A6M5Z2B5_9BACT</name>
<feature type="transmembrane region" description="Helical" evidence="8">
    <location>
        <begin position="77"/>
        <end position="97"/>
    </location>
</feature>
<evidence type="ECO:0000256" key="6">
    <source>
        <dbReference type="ARBA" id="ARBA00022989"/>
    </source>
</evidence>
<dbReference type="InterPro" id="IPR000620">
    <property type="entry name" value="EamA_dom"/>
</dbReference>
<dbReference type="PANTHER" id="PTHR22911:SF137">
    <property type="entry name" value="SOLUTE CARRIER FAMILY 35 MEMBER G2-RELATED"/>
    <property type="match status" value="1"/>
</dbReference>
<evidence type="ECO:0000313" key="10">
    <source>
        <dbReference type="EMBL" id="QJX00206.1"/>
    </source>
</evidence>
<evidence type="ECO:0000256" key="1">
    <source>
        <dbReference type="ARBA" id="ARBA00004651"/>
    </source>
</evidence>
<keyword evidence="7 8" id="KW-0472">Membrane</keyword>
<feature type="transmembrane region" description="Helical" evidence="8">
    <location>
        <begin position="215"/>
        <end position="237"/>
    </location>
</feature>
<evidence type="ECO:0000256" key="7">
    <source>
        <dbReference type="ARBA" id="ARBA00023136"/>
    </source>
</evidence>
<dbReference type="InterPro" id="IPR037185">
    <property type="entry name" value="EmrE-like"/>
</dbReference>
<reference evidence="11" key="1">
    <citation type="submission" date="2020-05" db="EMBL/GenBank/DDBJ databases">
        <title>Frigoriglobus tundricola gen. nov., sp. nov., a psychrotolerant cellulolytic planctomycete of the family Gemmataceae with two divergent copies of 16S rRNA gene.</title>
        <authorList>
            <person name="Kulichevskaya I.S."/>
            <person name="Ivanova A.A."/>
            <person name="Naumoff D.G."/>
            <person name="Beletsky A.V."/>
            <person name="Rijpstra W.I.C."/>
            <person name="Sinninghe Damste J.S."/>
            <person name="Mardanov A.V."/>
            <person name="Ravin N.V."/>
            <person name="Dedysh S.N."/>
        </authorList>
    </citation>
    <scope>NUCLEOTIDE SEQUENCE [LARGE SCALE GENOMIC DNA]</scope>
    <source>
        <strain evidence="11">PL17</strain>
    </source>
</reference>
<feature type="transmembrane region" description="Helical" evidence="8">
    <location>
        <begin position="44"/>
        <end position="65"/>
    </location>
</feature>
<dbReference type="Pfam" id="PF00892">
    <property type="entry name" value="EamA"/>
    <property type="match status" value="2"/>
</dbReference>
<evidence type="ECO:0000256" key="5">
    <source>
        <dbReference type="ARBA" id="ARBA00022692"/>
    </source>
</evidence>
<proteinExistence type="inferred from homology"/>
<protein>
    <submittedName>
        <fullName evidence="10">Putative inner membrane protein RarD</fullName>
    </submittedName>
</protein>
<keyword evidence="3" id="KW-0813">Transport</keyword>
<dbReference type="AlphaFoldDB" id="A0A6M5Z2B5"/>
<gene>
    <name evidence="10" type="ORF">FTUN_7830</name>
</gene>
<evidence type="ECO:0000256" key="2">
    <source>
        <dbReference type="ARBA" id="ARBA00007362"/>
    </source>
</evidence>